<feature type="transmembrane region" description="Helical" evidence="7">
    <location>
        <begin position="85"/>
        <end position="104"/>
    </location>
</feature>
<feature type="region of interest" description="Disordered" evidence="6">
    <location>
        <begin position="158"/>
        <end position="212"/>
    </location>
</feature>
<keyword evidence="4 7" id="KW-1133">Transmembrane helix</keyword>
<dbReference type="AlphaFoldDB" id="A0A1H6E764"/>
<dbReference type="SUPFAM" id="SSF103473">
    <property type="entry name" value="MFS general substrate transporter"/>
    <property type="match status" value="1"/>
</dbReference>
<dbReference type="Gene3D" id="1.20.1250.20">
    <property type="entry name" value="MFS general substrate transporter like domains"/>
    <property type="match status" value="1"/>
</dbReference>
<gene>
    <name evidence="8" type="ORF">SAMN05216223_12722</name>
</gene>
<dbReference type="InterPro" id="IPR036259">
    <property type="entry name" value="MFS_trans_sf"/>
</dbReference>
<dbReference type="PANTHER" id="PTHR23513">
    <property type="entry name" value="INTEGRAL MEMBRANE EFFLUX PROTEIN-RELATED"/>
    <property type="match status" value="1"/>
</dbReference>
<evidence type="ECO:0000313" key="9">
    <source>
        <dbReference type="Proteomes" id="UP000236754"/>
    </source>
</evidence>
<evidence type="ECO:0000313" key="8">
    <source>
        <dbReference type="EMBL" id="SEG93093.1"/>
    </source>
</evidence>
<dbReference type="Proteomes" id="UP000236754">
    <property type="component" value="Unassembled WGS sequence"/>
</dbReference>
<name>A0A1H6E764_9ACTN</name>
<evidence type="ECO:0000256" key="5">
    <source>
        <dbReference type="ARBA" id="ARBA00023136"/>
    </source>
</evidence>
<protein>
    <submittedName>
        <fullName evidence="8">Transmembrane secretion effector</fullName>
    </submittedName>
</protein>
<dbReference type="GO" id="GO:0005886">
    <property type="term" value="C:plasma membrane"/>
    <property type="evidence" value="ECO:0007669"/>
    <property type="project" value="UniProtKB-SubCell"/>
</dbReference>
<evidence type="ECO:0000256" key="1">
    <source>
        <dbReference type="ARBA" id="ARBA00004651"/>
    </source>
</evidence>
<evidence type="ECO:0000256" key="7">
    <source>
        <dbReference type="SAM" id="Phobius"/>
    </source>
</evidence>
<keyword evidence="5 7" id="KW-0472">Membrane</keyword>
<evidence type="ECO:0000256" key="4">
    <source>
        <dbReference type="ARBA" id="ARBA00022989"/>
    </source>
</evidence>
<evidence type="ECO:0000256" key="2">
    <source>
        <dbReference type="ARBA" id="ARBA00022475"/>
    </source>
</evidence>
<reference evidence="8 9" key="1">
    <citation type="submission" date="2016-10" db="EMBL/GenBank/DDBJ databases">
        <authorList>
            <person name="de Groot N.N."/>
        </authorList>
    </citation>
    <scope>NUCLEOTIDE SEQUENCE [LARGE SCALE GENOMIC DNA]</scope>
    <source>
        <strain evidence="8 9">CGMCC 4.2023</strain>
    </source>
</reference>
<keyword evidence="9" id="KW-1185">Reference proteome</keyword>
<evidence type="ECO:0000256" key="6">
    <source>
        <dbReference type="SAM" id="MobiDB-lite"/>
    </source>
</evidence>
<feature type="transmembrane region" description="Helical" evidence="7">
    <location>
        <begin position="116"/>
        <end position="142"/>
    </location>
</feature>
<feature type="transmembrane region" description="Helical" evidence="7">
    <location>
        <begin position="58"/>
        <end position="78"/>
    </location>
</feature>
<proteinExistence type="predicted"/>
<accession>A0A1H6E764</accession>
<keyword evidence="3 7" id="KW-0812">Transmembrane</keyword>
<dbReference type="PANTHER" id="PTHR23513:SF6">
    <property type="entry name" value="MAJOR FACILITATOR SUPERFAMILY ASSOCIATED DOMAIN-CONTAINING PROTEIN"/>
    <property type="match status" value="1"/>
</dbReference>
<organism evidence="8 9">
    <name type="scientific">Actinacidiphila yanglinensis</name>
    <dbReference type="NCBI Taxonomy" id="310779"/>
    <lineage>
        <taxon>Bacteria</taxon>
        <taxon>Bacillati</taxon>
        <taxon>Actinomycetota</taxon>
        <taxon>Actinomycetes</taxon>
        <taxon>Kitasatosporales</taxon>
        <taxon>Streptomycetaceae</taxon>
        <taxon>Actinacidiphila</taxon>
    </lineage>
</organism>
<feature type="transmembrane region" description="Helical" evidence="7">
    <location>
        <begin position="24"/>
        <end position="52"/>
    </location>
</feature>
<comment type="subcellular location">
    <subcellularLocation>
        <location evidence="1">Cell membrane</location>
        <topology evidence="1">Multi-pass membrane protein</topology>
    </subcellularLocation>
</comment>
<keyword evidence="2" id="KW-1003">Cell membrane</keyword>
<evidence type="ECO:0000256" key="3">
    <source>
        <dbReference type="ARBA" id="ARBA00022692"/>
    </source>
</evidence>
<sequence>MVLLPRAVLPMLPRLLRDAPLRRYWTASTVSMLGDGVTALAIPLTAAVMLHAGPTQMGLLNAAALAPGLFTLHLGALADRGGRRRVLMIGSDLCAFVLLASLPVCRALGVLTLGQLYAVVCALGLCSVLFTVCDGSLFASLVDRTRYVEGQSLRGVRRVDGARGGGPPPRAGAGRRRDRRECGAARHHRDRGPARSRMNGGGAPLPPPRPEMIRCTPGLTRAMGRPSLTPGSYCRSLFMYVTV</sequence>
<dbReference type="EMBL" id="FNVU01000027">
    <property type="protein sequence ID" value="SEG93093.1"/>
    <property type="molecule type" value="Genomic_DNA"/>
</dbReference>